<dbReference type="EC" id="2.5.1.15" evidence="4 9"/>
<gene>
    <name evidence="11" type="primary">folP</name>
    <name evidence="11" type="ORF">NBRC116591_33870</name>
</gene>
<dbReference type="Pfam" id="PF00809">
    <property type="entry name" value="Pterin_bind"/>
    <property type="match status" value="1"/>
</dbReference>
<evidence type="ECO:0000256" key="6">
    <source>
        <dbReference type="ARBA" id="ARBA00022723"/>
    </source>
</evidence>
<dbReference type="PANTHER" id="PTHR20941:SF1">
    <property type="entry name" value="FOLIC ACID SYNTHESIS PROTEIN FOL1"/>
    <property type="match status" value="1"/>
</dbReference>
<keyword evidence="8 9" id="KW-0289">Folate biosynthesis</keyword>
<evidence type="ECO:0000256" key="7">
    <source>
        <dbReference type="ARBA" id="ARBA00022842"/>
    </source>
</evidence>
<dbReference type="CDD" id="cd00739">
    <property type="entry name" value="DHPS"/>
    <property type="match status" value="1"/>
</dbReference>
<evidence type="ECO:0000256" key="3">
    <source>
        <dbReference type="ARBA" id="ARBA00004763"/>
    </source>
</evidence>
<evidence type="ECO:0000313" key="12">
    <source>
        <dbReference type="Proteomes" id="UP001465153"/>
    </source>
</evidence>
<dbReference type="PROSITE" id="PS00793">
    <property type="entry name" value="DHPS_2"/>
    <property type="match status" value="1"/>
</dbReference>
<dbReference type="NCBIfam" id="TIGR01496">
    <property type="entry name" value="DHPS"/>
    <property type="match status" value="1"/>
</dbReference>
<reference evidence="11 12" key="1">
    <citation type="submission" date="2024-04" db="EMBL/GenBank/DDBJ databases">
        <title>Draft genome sequence of Sessilibacter corallicola NBRC 116591.</title>
        <authorList>
            <person name="Miyakawa T."/>
            <person name="Kusuya Y."/>
            <person name="Miura T."/>
        </authorList>
    </citation>
    <scope>NUCLEOTIDE SEQUENCE [LARGE SCALE GENOMIC DNA]</scope>
    <source>
        <strain evidence="11 12">KU-00831-HH</strain>
    </source>
</reference>
<comment type="function">
    <text evidence="9">Catalyzes the condensation of para-aminobenzoate (pABA) with 6-hydroxymethyl-7,8-dihydropterin diphosphate (DHPt-PP) to form 7,8-dihydropteroate (H2Pte), the immediate precursor of folate derivatives.</text>
</comment>
<dbReference type="InterPro" id="IPR011005">
    <property type="entry name" value="Dihydropteroate_synth-like_sf"/>
</dbReference>
<dbReference type="PROSITE" id="PS50972">
    <property type="entry name" value="PTERIN_BINDING"/>
    <property type="match status" value="1"/>
</dbReference>
<dbReference type="PROSITE" id="PS00792">
    <property type="entry name" value="DHPS_1"/>
    <property type="match status" value="1"/>
</dbReference>
<evidence type="ECO:0000313" key="11">
    <source>
        <dbReference type="EMBL" id="GAA6169576.1"/>
    </source>
</evidence>
<dbReference type="PANTHER" id="PTHR20941">
    <property type="entry name" value="FOLATE SYNTHESIS PROTEINS"/>
    <property type="match status" value="1"/>
</dbReference>
<evidence type="ECO:0000256" key="2">
    <source>
        <dbReference type="ARBA" id="ARBA00001946"/>
    </source>
</evidence>
<evidence type="ECO:0000256" key="8">
    <source>
        <dbReference type="ARBA" id="ARBA00022909"/>
    </source>
</evidence>
<accession>A0ABQ0AD57</accession>
<proteinExistence type="inferred from homology"/>
<evidence type="ECO:0000256" key="4">
    <source>
        <dbReference type="ARBA" id="ARBA00012458"/>
    </source>
</evidence>
<dbReference type="InterPro" id="IPR045031">
    <property type="entry name" value="DHP_synth-like"/>
</dbReference>
<sequence length="284" mass="30940">MSNQTLTCNGLSLDLSKPNVMGILNITPDSFFDGGQLFRNGKIDEVVLLKRVEQMLSEGADILDIGGESTRPGASVVELDEELDRVVTAVNLIRKRFDVVISVDTSSPEVMKQSVNAGAGIINDIRALQRENAVTTAAELKVPVVLMHMQGEPSTMQKAPEYTDIVGEVRSFLLQRVEQCKLAGIESKHIILDLGFGFGKTLNHNLSLMKHLSEFTQLPYLNLVGVSRKSMIGQVLNKPVEDRLVGGLSLAVQALNKGAKFLRVHDVGETVDAVKMFSAVEKAL</sequence>
<feature type="domain" description="Pterin-binding" evidence="10">
    <location>
        <begin position="18"/>
        <end position="275"/>
    </location>
</feature>
<dbReference type="InterPro" id="IPR000489">
    <property type="entry name" value="Pterin-binding_dom"/>
</dbReference>
<evidence type="ECO:0000256" key="9">
    <source>
        <dbReference type="RuleBase" id="RU361205"/>
    </source>
</evidence>
<evidence type="ECO:0000259" key="10">
    <source>
        <dbReference type="PROSITE" id="PS50972"/>
    </source>
</evidence>
<keyword evidence="7 9" id="KW-0460">Magnesium</keyword>
<evidence type="ECO:0000256" key="1">
    <source>
        <dbReference type="ARBA" id="ARBA00000012"/>
    </source>
</evidence>
<evidence type="ECO:0000256" key="5">
    <source>
        <dbReference type="ARBA" id="ARBA00022679"/>
    </source>
</evidence>
<dbReference type="Proteomes" id="UP001465153">
    <property type="component" value="Unassembled WGS sequence"/>
</dbReference>
<comment type="similarity">
    <text evidence="9">Belongs to the DHPS family.</text>
</comment>
<comment type="caution">
    <text evidence="11">The sequence shown here is derived from an EMBL/GenBank/DDBJ whole genome shotgun (WGS) entry which is preliminary data.</text>
</comment>
<comment type="pathway">
    <text evidence="3 9">Cofactor biosynthesis; tetrahydrofolate biosynthesis; 7,8-dihydrofolate from 2-amino-4-hydroxy-6-hydroxymethyl-7,8-dihydropteridine diphosphate and 4-aminobenzoate: step 1/2.</text>
</comment>
<dbReference type="RefSeq" id="WP_353304067.1">
    <property type="nucleotide sequence ID" value="NZ_BAABWN010000013.1"/>
</dbReference>
<organism evidence="11 12">
    <name type="scientific">Sessilibacter corallicola</name>
    <dbReference type="NCBI Taxonomy" id="2904075"/>
    <lineage>
        <taxon>Bacteria</taxon>
        <taxon>Pseudomonadati</taxon>
        <taxon>Pseudomonadota</taxon>
        <taxon>Gammaproteobacteria</taxon>
        <taxon>Cellvibrionales</taxon>
        <taxon>Cellvibrionaceae</taxon>
        <taxon>Sessilibacter</taxon>
    </lineage>
</organism>
<dbReference type="SUPFAM" id="SSF51717">
    <property type="entry name" value="Dihydropteroate synthetase-like"/>
    <property type="match status" value="1"/>
</dbReference>
<keyword evidence="6 9" id="KW-0479">Metal-binding</keyword>
<name>A0ABQ0AD57_9GAMM</name>
<dbReference type="Gene3D" id="3.20.20.20">
    <property type="entry name" value="Dihydropteroate synthase-like"/>
    <property type="match status" value="1"/>
</dbReference>
<dbReference type="EMBL" id="BAABWN010000013">
    <property type="protein sequence ID" value="GAA6169576.1"/>
    <property type="molecule type" value="Genomic_DNA"/>
</dbReference>
<keyword evidence="5 9" id="KW-0808">Transferase</keyword>
<dbReference type="InterPro" id="IPR006390">
    <property type="entry name" value="DHP_synth_dom"/>
</dbReference>
<protein>
    <recommendedName>
        <fullName evidence="4 9">Dihydropteroate synthase</fullName>
        <shortName evidence="9">DHPS</shortName>
        <ecNumber evidence="4 9">2.5.1.15</ecNumber>
    </recommendedName>
    <alternativeName>
        <fullName evidence="9">Dihydropteroate pyrophosphorylase</fullName>
    </alternativeName>
</protein>
<keyword evidence="12" id="KW-1185">Reference proteome</keyword>
<comment type="catalytic activity">
    <reaction evidence="1">
        <text>(7,8-dihydropterin-6-yl)methyl diphosphate + 4-aminobenzoate = 7,8-dihydropteroate + diphosphate</text>
        <dbReference type="Rhea" id="RHEA:19949"/>
        <dbReference type="ChEBI" id="CHEBI:17836"/>
        <dbReference type="ChEBI" id="CHEBI:17839"/>
        <dbReference type="ChEBI" id="CHEBI:33019"/>
        <dbReference type="ChEBI" id="CHEBI:72950"/>
        <dbReference type="EC" id="2.5.1.15"/>
    </reaction>
</comment>
<comment type="cofactor">
    <cofactor evidence="2 9">
        <name>Mg(2+)</name>
        <dbReference type="ChEBI" id="CHEBI:18420"/>
    </cofactor>
</comment>